<feature type="transmembrane region" description="Helical" evidence="7">
    <location>
        <begin position="146"/>
        <end position="167"/>
    </location>
</feature>
<dbReference type="EMBL" id="JBBPCC010000003">
    <property type="protein sequence ID" value="MEK8127645.1"/>
    <property type="molecule type" value="Genomic_DNA"/>
</dbReference>
<evidence type="ECO:0000313" key="10">
    <source>
        <dbReference type="Proteomes" id="UP001469365"/>
    </source>
</evidence>
<dbReference type="PROSITE" id="PS50928">
    <property type="entry name" value="ABC_TM1"/>
    <property type="match status" value="1"/>
</dbReference>
<dbReference type="RefSeq" id="WP_341414700.1">
    <property type="nucleotide sequence ID" value="NZ_JBBPCC010000003.1"/>
</dbReference>
<evidence type="ECO:0000259" key="8">
    <source>
        <dbReference type="PROSITE" id="PS50928"/>
    </source>
</evidence>
<organism evidence="9 10">
    <name type="scientific">Paenibacillus filicis</name>
    <dbReference type="NCBI Taxonomy" id="669464"/>
    <lineage>
        <taxon>Bacteria</taxon>
        <taxon>Bacillati</taxon>
        <taxon>Bacillota</taxon>
        <taxon>Bacilli</taxon>
        <taxon>Bacillales</taxon>
        <taxon>Paenibacillaceae</taxon>
        <taxon>Paenibacillus</taxon>
    </lineage>
</organism>
<feature type="domain" description="ABC transmembrane type-1" evidence="8">
    <location>
        <begin position="78"/>
        <end position="267"/>
    </location>
</feature>
<dbReference type="SUPFAM" id="SSF161098">
    <property type="entry name" value="MetI-like"/>
    <property type="match status" value="1"/>
</dbReference>
<dbReference type="InterPro" id="IPR035906">
    <property type="entry name" value="MetI-like_sf"/>
</dbReference>
<evidence type="ECO:0000256" key="4">
    <source>
        <dbReference type="ARBA" id="ARBA00022692"/>
    </source>
</evidence>
<protein>
    <submittedName>
        <fullName evidence="9">Carbohydrate ABC transporter permease</fullName>
    </submittedName>
</protein>
<keyword evidence="10" id="KW-1185">Reference proteome</keyword>
<evidence type="ECO:0000256" key="2">
    <source>
        <dbReference type="ARBA" id="ARBA00022448"/>
    </source>
</evidence>
<feature type="transmembrane region" description="Helical" evidence="7">
    <location>
        <begin position="113"/>
        <end position="134"/>
    </location>
</feature>
<evidence type="ECO:0000256" key="3">
    <source>
        <dbReference type="ARBA" id="ARBA00022475"/>
    </source>
</evidence>
<dbReference type="Gene3D" id="1.10.3720.10">
    <property type="entry name" value="MetI-like"/>
    <property type="match status" value="1"/>
</dbReference>
<accession>A0ABU9DFL5</accession>
<dbReference type="Proteomes" id="UP001469365">
    <property type="component" value="Unassembled WGS sequence"/>
</dbReference>
<evidence type="ECO:0000256" key="1">
    <source>
        <dbReference type="ARBA" id="ARBA00004651"/>
    </source>
</evidence>
<feature type="transmembrane region" description="Helical" evidence="7">
    <location>
        <begin position="249"/>
        <end position="267"/>
    </location>
</feature>
<comment type="similarity">
    <text evidence="7">Belongs to the binding-protein-dependent transport system permease family.</text>
</comment>
<dbReference type="PANTHER" id="PTHR43744:SF8">
    <property type="entry name" value="SN-GLYCEROL-3-PHOSPHATE TRANSPORT SYSTEM PERMEASE PROTEIN UGPE"/>
    <property type="match status" value="1"/>
</dbReference>
<keyword evidence="2 7" id="KW-0813">Transport</keyword>
<keyword evidence="5 7" id="KW-1133">Transmembrane helix</keyword>
<reference evidence="9 10" key="1">
    <citation type="submission" date="2024-04" db="EMBL/GenBank/DDBJ databases">
        <title>draft genome sequnece of Paenibacillus filicis.</title>
        <authorList>
            <person name="Kim D.-U."/>
        </authorList>
    </citation>
    <scope>NUCLEOTIDE SEQUENCE [LARGE SCALE GENOMIC DNA]</scope>
    <source>
        <strain evidence="9 10">KACC14197</strain>
    </source>
</reference>
<feature type="transmembrane region" description="Helical" evidence="7">
    <location>
        <begin position="82"/>
        <end position="106"/>
    </location>
</feature>
<keyword evidence="6 7" id="KW-0472">Membrane</keyword>
<sequence length="282" mass="31579">MEDQGGFRRWPLYLIHAVLAFVVLLPLAFVGVSSFRPLEDIFKYISPVSWRTFVPAPMDLTVGAYVDLFTERGFGRVLFNTFYTSALEVAGALLIGSLAAYAFAFYEFKGKRLLFAVVLVAFMIPFEVTAIPLYELVQRLGWIDSYAGIVVPGLANGLVIFLYRQFFLDMPKSLHEAARIDGASSAGIYLRIIMPLCKPVTLSAGLMVFVHQWESFMWPLLATRSKAYKVIQVALSDFTTEFGTYWNELFAASIIAMIIPVVAILPLQRFFVMGMTSSGLKE</sequence>
<dbReference type="PANTHER" id="PTHR43744">
    <property type="entry name" value="ABC TRANSPORTER PERMEASE PROTEIN MG189-RELATED-RELATED"/>
    <property type="match status" value="1"/>
</dbReference>
<evidence type="ECO:0000256" key="6">
    <source>
        <dbReference type="ARBA" id="ARBA00023136"/>
    </source>
</evidence>
<evidence type="ECO:0000256" key="5">
    <source>
        <dbReference type="ARBA" id="ARBA00022989"/>
    </source>
</evidence>
<gene>
    <name evidence="9" type="ORF">WMW72_06910</name>
</gene>
<feature type="transmembrane region" description="Helical" evidence="7">
    <location>
        <begin position="12"/>
        <end position="32"/>
    </location>
</feature>
<dbReference type="InterPro" id="IPR000515">
    <property type="entry name" value="MetI-like"/>
</dbReference>
<proteinExistence type="inferred from homology"/>
<comment type="subcellular location">
    <subcellularLocation>
        <location evidence="1 7">Cell membrane</location>
        <topology evidence="1 7">Multi-pass membrane protein</topology>
    </subcellularLocation>
</comment>
<keyword evidence="4 7" id="KW-0812">Transmembrane</keyword>
<keyword evidence="3" id="KW-1003">Cell membrane</keyword>
<dbReference type="Pfam" id="PF00528">
    <property type="entry name" value="BPD_transp_1"/>
    <property type="match status" value="1"/>
</dbReference>
<name>A0ABU9DFL5_9BACL</name>
<comment type="caution">
    <text evidence="9">The sequence shown here is derived from an EMBL/GenBank/DDBJ whole genome shotgun (WGS) entry which is preliminary data.</text>
</comment>
<feature type="transmembrane region" description="Helical" evidence="7">
    <location>
        <begin position="188"/>
        <end position="210"/>
    </location>
</feature>
<evidence type="ECO:0000313" key="9">
    <source>
        <dbReference type="EMBL" id="MEK8127645.1"/>
    </source>
</evidence>
<evidence type="ECO:0000256" key="7">
    <source>
        <dbReference type="RuleBase" id="RU363032"/>
    </source>
</evidence>
<dbReference type="CDD" id="cd06261">
    <property type="entry name" value="TM_PBP2"/>
    <property type="match status" value="1"/>
</dbReference>